<evidence type="ECO:0008006" key="7">
    <source>
        <dbReference type="Google" id="ProtNLM"/>
    </source>
</evidence>
<feature type="compositionally biased region" description="Basic and acidic residues" evidence="4">
    <location>
        <begin position="1"/>
        <end position="10"/>
    </location>
</feature>
<evidence type="ECO:0000313" key="5">
    <source>
        <dbReference type="EMBL" id="KAG7571104.1"/>
    </source>
</evidence>
<accession>A0A8K0NVA0</accession>
<organism evidence="5 6">
    <name type="scientific">Filobasidium floriforme</name>
    <dbReference type="NCBI Taxonomy" id="5210"/>
    <lineage>
        <taxon>Eukaryota</taxon>
        <taxon>Fungi</taxon>
        <taxon>Dikarya</taxon>
        <taxon>Basidiomycota</taxon>
        <taxon>Agaricomycotina</taxon>
        <taxon>Tremellomycetes</taxon>
        <taxon>Filobasidiales</taxon>
        <taxon>Filobasidiaceae</taxon>
        <taxon>Filobasidium</taxon>
    </lineage>
</organism>
<dbReference type="AlphaFoldDB" id="A0A8K0NVA0"/>
<sequence length="189" mass="20708">MPTGRSERRTLTMPVTARNTRKQPRRQAAALPTETSRGSKDDALLEFRSRRVARQLAELERTNAQDVPATSFASPNSLQETTKPTKAAPAGLPASLAMLDDTKKNKKKQTTNVRNLLMYKKSLAEYLDELPEDHPYFNATPPASKVPARKICSSCGYTGAYSCGRCGEYSCSRPCLDVHEAEGGCGIGR</sequence>
<dbReference type="EMBL" id="JABELV010000011">
    <property type="protein sequence ID" value="KAG7571104.1"/>
    <property type="molecule type" value="Genomic_DNA"/>
</dbReference>
<keyword evidence="1" id="KW-0479">Metal-binding</keyword>
<dbReference type="GO" id="GO:0006338">
    <property type="term" value="P:chromatin remodeling"/>
    <property type="evidence" value="ECO:0007669"/>
    <property type="project" value="InterPro"/>
</dbReference>
<protein>
    <recommendedName>
        <fullName evidence="7">HIT-type domain-containing protein</fullName>
    </recommendedName>
</protein>
<keyword evidence="6" id="KW-1185">Reference proteome</keyword>
<feature type="region of interest" description="Disordered" evidence="4">
    <location>
        <begin position="59"/>
        <end position="89"/>
    </location>
</feature>
<dbReference type="InterPro" id="IPR039723">
    <property type="entry name" value="Vps71/ZNHIT1"/>
</dbReference>
<keyword evidence="2" id="KW-0863">Zinc-finger</keyword>
<comment type="caution">
    <text evidence="5">The sequence shown here is derived from an EMBL/GenBank/DDBJ whole genome shotgun (WGS) entry which is preliminary data.</text>
</comment>
<evidence type="ECO:0000256" key="4">
    <source>
        <dbReference type="SAM" id="MobiDB-lite"/>
    </source>
</evidence>
<reference evidence="5" key="1">
    <citation type="submission" date="2020-04" db="EMBL/GenBank/DDBJ databases">
        <title>Analysis of mating type loci in Filobasidium floriforme.</title>
        <authorList>
            <person name="Nowrousian M."/>
        </authorList>
    </citation>
    <scope>NUCLEOTIDE SEQUENCE</scope>
    <source>
        <strain evidence="5">CBS 6242</strain>
    </source>
</reference>
<dbReference type="GO" id="GO:0008270">
    <property type="term" value="F:zinc ion binding"/>
    <property type="evidence" value="ECO:0007669"/>
    <property type="project" value="UniProtKB-KW"/>
</dbReference>
<dbReference type="Proteomes" id="UP000812966">
    <property type="component" value="Unassembled WGS sequence"/>
</dbReference>
<evidence type="ECO:0000313" key="6">
    <source>
        <dbReference type="Proteomes" id="UP000812966"/>
    </source>
</evidence>
<evidence type="ECO:0000256" key="2">
    <source>
        <dbReference type="ARBA" id="ARBA00022771"/>
    </source>
</evidence>
<evidence type="ECO:0000256" key="1">
    <source>
        <dbReference type="ARBA" id="ARBA00022723"/>
    </source>
</evidence>
<dbReference type="PANTHER" id="PTHR13093">
    <property type="entry name" value="ZINC FINGER HIT DOMAIN CONTAINING PROTEIN 1"/>
    <property type="match status" value="1"/>
</dbReference>
<proteinExistence type="predicted"/>
<dbReference type="CDD" id="cd21437">
    <property type="entry name" value="zf-HIT_ZNHIT1_like"/>
    <property type="match status" value="1"/>
</dbReference>
<feature type="compositionally biased region" description="Polar residues" evidence="4">
    <location>
        <begin position="71"/>
        <end position="84"/>
    </location>
</feature>
<evidence type="ECO:0000256" key="3">
    <source>
        <dbReference type="ARBA" id="ARBA00022833"/>
    </source>
</evidence>
<gene>
    <name evidence="5" type="ORF">FFLO_00929</name>
</gene>
<feature type="region of interest" description="Disordered" evidence="4">
    <location>
        <begin position="1"/>
        <end position="44"/>
    </location>
</feature>
<name>A0A8K0NVA0_9TREE</name>
<dbReference type="SUPFAM" id="SSF144232">
    <property type="entry name" value="HIT/MYND zinc finger-like"/>
    <property type="match status" value="1"/>
</dbReference>
<keyword evidence="3" id="KW-0862">Zinc</keyword>